<evidence type="ECO:0000259" key="3">
    <source>
        <dbReference type="Pfam" id="PF13505"/>
    </source>
</evidence>
<feature type="domain" description="Outer membrane protein beta-barrel" evidence="3">
    <location>
        <begin position="8"/>
        <end position="198"/>
    </location>
</feature>
<evidence type="ECO:0000313" key="4">
    <source>
        <dbReference type="EMBL" id="MFD2890830.1"/>
    </source>
</evidence>
<dbReference type="SUPFAM" id="SSF56925">
    <property type="entry name" value="OMPA-like"/>
    <property type="match status" value="1"/>
</dbReference>
<accession>A0ABW5YJZ7</accession>
<keyword evidence="5" id="KW-1185">Reference proteome</keyword>
<dbReference type="InterPro" id="IPR027385">
    <property type="entry name" value="Beta-barrel_OMP"/>
</dbReference>
<protein>
    <submittedName>
        <fullName evidence="4">Outer membrane beta-barrel protein</fullName>
    </submittedName>
</protein>
<dbReference type="RefSeq" id="WP_379810338.1">
    <property type="nucleotide sequence ID" value="NZ_JBHUPC010000010.1"/>
</dbReference>
<gene>
    <name evidence="4" type="ORF">ACFS5J_02250</name>
</gene>
<dbReference type="InterPro" id="IPR011250">
    <property type="entry name" value="OMP/PagP_B-barrel"/>
</dbReference>
<comment type="caution">
    <text evidence="4">The sequence shown here is derived from an EMBL/GenBank/DDBJ whole genome shotgun (WGS) entry which is preliminary data.</text>
</comment>
<keyword evidence="1 2" id="KW-0732">Signal</keyword>
<organism evidence="4 5">
    <name type="scientific">Flavobacterium chuncheonense</name>
    <dbReference type="NCBI Taxonomy" id="2026653"/>
    <lineage>
        <taxon>Bacteria</taxon>
        <taxon>Pseudomonadati</taxon>
        <taxon>Bacteroidota</taxon>
        <taxon>Flavobacteriia</taxon>
        <taxon>Flavobacteriales</taxon>
        <taxon>Flavobacteriaceae</taxon>
        <taxon>Flavobacterium</taxon>
    </lineage>
</organism>
<feature type="signal peptide" evidence="2">
    <location>
        <begin position="1"/>
        <end position="19"/>
    </location>
</feature>
<name>A0ABW5YJZ7_9FLAO</name>
<dbReference type="Pfam" id="PF13505">
    <property type="entry name" value="OMP_b-brl"/>
    <property type="match status" value="1"/>
</dbReference>
<dbReference type="Gene3D" id="2.40.160.20">
    <property type="match status" value="1"/>
</dbReference>
<dbReference type="EMBL" id="JBHUPC010000010">
    <property type="protein sequence ID" value="MFD2890830.1"/>
    <property type="molecule type" value="Genomic_DNA"/>
</dbReference>
<evidence type="ECO:0000256" key="2">
    <source>
        <dbReference type="SAM" id="SignalP"/>
    </source>
</evidence>
<evidence type="ECO:0000256" key="1">
    <source>
        <dbReference type="ARBA" id="ARBA00022729"/>
    </source>
</evidence>
<proteinExistence type="predicted"/>
<reference evidence="5" key="1">
    <citation type="journal article" date="2019" name="Int. J. Syst. Evol. Microbiol.">
        <title>The Global Catalogue of Microorganisms (GCM) 10K type strain sequencing project: providing services to taxonomists for standard genome sequencing and annotation.</title>
        <authorList>
            <consortium name="The Broad Institute Genomics Platform"/>
            <consortium name="The Broad Institute Genome Sequencing Center for Infectious Disease"/>
            <person name="Wu L."/>
            <person name="Ma J."/>
        </authorList>
    </citation>
    <scope>NUCLEOTIDE SEQUENCE [LARGE SCALE GENOMIC DNA]</scope>
    <source>
        <strain evidence="5">KCTC 22671</strain>
    </source>
</reference>
<dbReference type="Proteomes" id="UP001597534">
    <property type="component" value="Unassembled WGS sequence"/>
</dbReference>
<feature type="chain" id="PRO_5046834107" evidence="2">
    <location>
        <begin position="20"/>
        <end position="198"/>
    </location>
</feature>
<evidence type="ECO:0000313" key="5">
    <source>
        <dbReference type="Proteomes" id="UP001597534"/>
    </source>
</evidence>
<sequence>MKKVLLTAAAVFAFGFANAQEGESTIAGFSKGDVFVTGGVGFNSDKQGDWKSNEFTFSPAVGYFVSDNIALGARLNVMSGKSEFGSSEEKSSAFGAEAFGRYYMTPASKFSLFGELAVGFGSSKEEDVFGDETKYNAFGVNAGIGVNYFLSSNWALEASWAGLGYNTFKEDTSGAESYDTFGLNVDLSSINLGLVYKF</sequence>